<keyword evidence="5" id="KW-1185">Reference proteome</keyword>
<feature type="compositionally biased region" description="Polar residues" evidence="1">
    <location>
        <begin position="507"/>
        <end position="522"/>
    </location>
</feature>
<feature type="domain" description="YoaR-like putative peptidoglycan binding" evidence="3">
    <location>
        <begin position="221"/>
        <end position="331"/>
    </location>
</feature>
<dbReference type="InterPro" id="IPR022029">
    <property type="entry name" value="YoaR-like_PG-bd"/>
</dbReference>
<feature type="region of interest" description="Disordered" evidence="1">
    <location>
        <begin position="507"/>
        <end position="536"/>
    </location>
</feature>
<name>A0ABQ6VCL8_9CORY</name>
<sequence>MKNQHPVKPRHRRRQKQRRIPLWIWGLLLLTGLGGVVYGVDYAMSEGQLPRGVTVGGVEIGGMSPNQAEQRLRNELGESVRKPVTIEAGTLTSVIEPTQSGLQVNWPGTVDQAGQQPLNPITRLTSFWKKREVGIVSSFNDANLDRSILRVERELDRPAENAALAVNDRGKADIKNDIPGQHVDRAVLREGIERQWLNKTRTVKVDADVINAAIRVDAAKALAKDIVEPATSGPLTFKGRDNVTGEIRPEDMGKILTFPEEGDTLKVDWNMDAAKDILQPQLASTEVEFRNANFRISGNDVTVIPHSDGVSIKWDQTLEDFQGKALNKKEREHEVFYEDKKATYTTEQAKNARFDDVMGEFTTGGFSSASGVNIRRVAEMVDGAIVLPGETFSLNGHTGPRGEAQGFVKSGIILNGKADEAVGGGISQFATTLYNASYFAGMDDVAHKPHSYYISRYPEGREATVYEGTIDLKFKNPFNTPARIVATTTSNSVTVKLMGVKHVNVESITGPRTNPTQPQVRQGSGDKCIPSSGAPGFTVTDTRVVKDLSGKELRRNTTTTKYDPNPIVRCGGGGGRGDAGASAGGGATGGGTGGARDDAPAPGGAGGGALAVPDLRDLGL</sequence>
<protein>
    <recommendedName>
        <fullName evidence="3">YoaR-like putative peptidoglycan binding domain-containing protein</fullName>
    </recommendedName>
</protein>
<feature type="compositionally biased region" description="Gly residues" evidence="1">
    <location>
        <begin position="570"/>
        <end position="594"/>
    </location>
</feature>
<feature type="transmembrane region" description="Helical" evidence="2">
    <location>
        <begin position="20"/>
        <end position="40"/>
    </location>
</feature>
<dbReference type="InterPro" id="IPR007391">
    <property type="entry name" value="Vancomycin_resist_VanW"/>
</dbReference>
<keyword evidence="2" id="KW-1133">Transmembrane helix</keyword>
<proteinExistence type="predicted"/>
<evidence type="ECO:0000256" key="1">
    <source>
        <dbReference type="SAM" id="MobiDB-lite"/>
    </source>
</evidence>
<dbReference type="PANTHER" id="PTHR35788:SF1">
    <property type="entry name" value="EXPORTED PROTEIN"/>
    <property type="match status" value="1"/>
</dbReference>
<evidence type="ECO:0000259" key="3">
    <source>
        <dbReference type="Pfam" id="PF12229"/>
    </source>
</evidence>
<reference evidence="4 5" key="1">
    <citation type="submission" date="2019-10" db="EMBL/GenBank/DDBJ databases">
        <title>Corynebacterium sp novel species isolated from the respiratory tract of Marmot.</title>
        <authorList>
            <person name="Zhang G."/>
        </authorList>
    </citation>
    <scope>NUCLEOTIDE SEQUENCE [LARGE SCALE GENOMIC DNA]</scope>
    <source>
        <strain evidence="4 5">336</strain>
    </source>
</reference>
<evidence type="ECO:0000313" key="4">
    <source>
        <dbReference type="EMBL" id="KAB3519967.1"/>
    </source>
</evidence>
<gene>
    <name evidence="4" type="ORF">F8377_08675</name>
</gene>
<dbReference type="RefSeq" id="WP_151844726.1">
    <property type="nucleotide sequence ID" value="NZ_WBZJ01000003.1"/>
</dbReference>
<accession>A0ABQ6VCL8</accession>
<dbReference type="InterPro" id="IPR052913">
    <property type="entry name" value="Glycopeptide_resist_protein"/>
</dbReference>
<evidence type="ECO:0000313" key="5">
    <source>
        <dbReference type="Proteomes" id="UP000436181"/>
    </source>
</evidence>
<organism evidence="4 5">
    <name type="scientific">Corynebacterium zhongnanshanii</name>
    <dbReference type="NCBI Taxonomy" id="2768834"/>
    <lineage>
        <taxon>Bacteria</taxon>
        <taxon>Bacillati</taxon>
        <taxon>Actinomycetota</taxon>
        <taxon>Actinomycetes</taxon>
        <taxon>Mycobacteriales</taxon>
        <taxon>Corynebacteriaceae</taxon>
        <taxon>Corynebacterium</taxon>
    </lineage>
</organism>
<evidence type="ECO:0000256" key="2">
    <source>
        <dbReference type="SAM" id="Phobius"/>
    </source>
</evidence>
<dbReference type="Pfam" id="PF12229">
    <property type="entry name" value="PG_binding_4"/>
    <property type="match status" value="1"/>
</dbReference>
<dbReference type="EMBL" id="WBZJ01000003">
    <property type="protein sequence ID" value="KAB3519967.1"/>
    <property type="molecule type" value="Genomic_DNA"/>
</dbReference>
<feature type="region of interest" description="Disordered" evidence="1">
    <location>
        <begin position="555"/>
        <end position="620"/>
    </location>
</feature>
<comment type="caution">
    <text evidence="4">The sequence shown here is derived from an EMBL/GenBank/DDBJ whole genome shotgun (WGS) entry which is preliminary data.</text>
</comment>
<dbReference type="PANTHER" id="PTHR35788">
    <property type="entry name" value="EXPORTED PROTEIN-RELATED"/>
    <property type="match status" value="1"/>
</dbReference>
<dbReference type="Proteomes" id="UP000436181">
    <property type="component" value="Unassembled WGS sequence"/>
</dbReference>
<dbReference type="Pfam" id="PF04294">
    <property type="entry name" value="VanW"/>
    <property type="match status" value="1"/>
</dbReference>
<keyword evidence="2" id="KW-0812">Transmembrane</keyword>
<keyword evidence="2" id="KW-0472">Membrane</keyword>